<protein>
    <submittedName>
        <fullName evidence="2">HTH CENPB-type domain-containing protein</fullName>
    </submittedName>
</protein>
<evidence type="ECO:0000256" key="1">
    <source>
        <dbReference type="SAM" id="MobiDB-lite"/>
    </source>
</evidence>
<keyword evidence="3" id="KW-1185">Reference proteome</keyword>
<dbReference type="GeneID" id="59343400"/>
<feature type="region of interest" description="Disordered" evidence="1">
    <location>
        <begin position="93"/>
        <end position="112"/>
    </location>
</feature>
<dbReference type="AlphaFoldDB" id="A0A8H6W948"/>
<sequence>MWLDLLEATLAGEMDFEFGLPVLGEARDTGDVEEDAFSDFGDDKDQIAVGNLNGASDDLDMVQPQPVESIPIPATASTDVDGDVNMFGLADAADKLPNSDDDDNEELAQRQEPVAILPENLYGADKSGFMAASNTRTWVIGVAGAKMQH</sequence>
<dbReference type="OrthoDB" id="2917041at2759"/>
<proteinExistence type="predicted"/>
<comment type="caution">
    <text evidence="2">The sequence shown here is derived from an EMBL/GenBank/DDBJ whole genome shotgun (WGS) entry which is preliminary data.</text>
</comment>
<dbReference type="EMBL" id="JACAZF010000003">
    <property type="protein sequence ID" value="KAF7310319.1"/>
    <property type="molecule type" value="Genomic_DNA"/>
</dbReference>
<dbReference type="Proteomes" id="UP000636479">
    <property type="component" value="Unassembled WGS sequence"/>
</dbReference>
<evidence type="ECO:0000313" key="2">
    <source>
        <dbReference type="EMBL" id="KAF7310319.1"/>
    </source>
</evidence>
<dbReference type="RefSeq" id="XP_037223769.1">
    <property type="nucleotide sequence ID" value="XM_037360884.1"/>
</dbReference>
<evidence type="ECO:0000313" key="3">
    <source>
        <dbReference type="Proteomes" id="UP000636479"/>
    </source>
</evidence>
<accession>A0A8H6W948</accession>
<gene>
    <name evidence="2" type="ORF">MIND_00406000</name>
</gene>
<reference evidence="2" key="1">
    <citation type="submission" date="2020-05" db="EMBL/GenBank/DDBJ databases">
        <title>Mycena genomes resolve the evolution of fungal bioluminescence.</title>
        <authorList>
            <person name="Tsai I.J."/>
        </authorList>
    </citation>
    <scope>NUCLEOTIDE SEQUENCE</scope>
    <source>
        <strain evidence="2">171206Taipei</strain>
    </source>
</reference>
<organism evidence="2 3">
    <name type="scientific">Mycena indigotica</name>
    <dbReference type="NCBI Taxonomy" id="2126181"/>
    <lineage>
        <taxon>Eukaryota</taxon>
        <taxon>Fungi</taxon>
        <taxon>Dikarya</taxon>
        <taxon>Basidiomycota</taxon>
        <taxon>Agaricomycotina</taxon>
        <taxon>Agaricomycetes</taxon>
        <taxon>Agaricomycetidae</taxon>
        <taxon>Agaricales</taxon>
        <taxon>Marasmiineae</taxon>
        <taxon>Mycenaceae</taxon>
        <taxon>Mycena</taxon>
    </lineage>
</organism>
<name>A0A8H6W948_9AGAR</name>